<evidence type="ECO:0000256" key="1">
    <source>
        <dbReference type="ARBA" id="ARBA00023054"/>
    </source>
</evidence>
<sequence length="552" mass="64757">MDDEIEKFDKYPFLESCLLKHKELGKRQRAYVNIVCTKLQSRNNAIVDASYLRSIEQLKEEKDELKANIFVADSVSYRKINNRFLAQIRCHVECQENLYDDIQFMKTSITNMEVQIGRMARLLYSLNMKTIPDDRHIAYVQKQRKRMEILNNNLEVGIRQEGAFTAMNARLREKLICILNIRAFFNQSFSKLVKKLNSDKKYMLDLIEYALTTFDGCIEVYEKFDMLRRRNAREGLNARLEMQGVHRNMAADMDTSTFIACKGKGRELADLQPKEYKRREKFREKNRKKVDLYSSIIRKIKQFTNSKKVDEVIEKFNDQESLYYSYFNYNNEMSYHVTLLNNSVNRLYKDIVDLRSEKNDTLQSQLDEIASLEGEVRDQEEENMGIQTIRRQNDSSMEGLLQGVENICDMCRVDRGPLAPMLGSHAHVNLVNLQRFLKLLESRVYHLVASVYTKERESKNPAHTYVVREVFKTCDHLTPLDDIMITQQCAECAETDAQNIDEGGDISYPHTIKEAKKKLYEKITQPEIQYRLHSISQCRLPHSRLLSNKRNA</sequence>
<feature type="coiled-coil region" evidence="2">
    <location>
        <begin position="355"/>
        <end position="382"/>
    </location>
</feature>
<proteinExistence type="predicted"/>
<accession>B3LV22</accession>
<dbReference type="InterPro" id="IPR049258">
    <property type="entry name" value="ODAD1_CC"/>
</dbReference>
<dbReference type="STRING" id="7217.B3LV22"/>
<dbReference type="eggNOG" id="ENOG502QSIU">
    <property type="taxonomic scope" value="Eukaryota"/>
</dbReference>
<keyword evidence="1 2" id="KW-0175">Coiled coil</keyword>
<feature type="domain" description="ODAD1 central coiled coil region" evidence="3">
    <location>
        <begin position="144"/>
        <end position="424"/>
    </location>
</feature>
<dbReference type="HOGENOM" id="CLU_027546_1_2_1"/>
<dbReference type="PANTHER" id="PTHR21694">
    <property type="entry name" value="COILED-COIL DOMAIN-CONTAINING PROTEIN 63"/>
    <property type="match status" value="1"/>
</dbReference>
<dbReference type="InParanoid" id="B3LV22"/>
<evidence type="ECO:0000313" key="4">
    <source>
        <dbReference type="EMBL" id="EDV42494.1"/>
    </source>
</evidence>
<dbReference type="Proteomes" id="UP000007801">
    <property type="component" value="Unassembled WGS sequence"/>
</dbReference>
<dbReference type="OMA" id="ENICDMC"/>
<dbReference type="AlphaFoldDB" id="B3LV22"/>
<dbReference type="EMBL" id="CH902617">
    <property type="protein sequence ID" value="EDV42494.1"/>
    <property type="molecule type" value="Genomic_DNA"/>
</dbReference>
<dbReference type="PhylomeDB" id="B3LV22"/>
<protein>
    <recommendedName>
        <fullName evidence="3">ODAD1 central coiled coil region domain-containing protein</fullName>
    </recommendedName>
</protein>
<evidence type="ECO:0000256" key="2">
    <source>
        <dbReference type="SAM" id="Coils"/>
    </source>
</evidence>
<dbReference type="GeneID" id="6500794"/>
<dbReference type="PANTHER" id="PTHR21694:SF18">
    <property type="entry name" value="COILED-COIL DOMAIN-CONTAINING PROTEIN 63"/>
    <property type="match status" value="1"/>
</dbReference>
<gene>
    <name evidence="4" type="primary">Dana\GF18015</name>
    <name evidence="4" type="synonym">dana_GLEANR_19275</name>
    <name evidence="4" type="ORF">GF18015</name>
</gene>
<keyword evidence="5" id="KW-1185">Reference proteome</keyword>
<dbReference type="KEGG" id="dan:6500794"/>
<feature type="coiled-coil region" evidence="2">
    <location>
        <begin position="48"/>
        <end position="75"/>
    </location>
</feature>
<organism evidence="4 5">
    <name type="scientific">Drosophila ananassae</name>
    <name type="common">Fruit fly</name>
    <dbReference type="NCBI Taxonomy" id="7217"/>
    <lineage>
        <taxon>Eukaryota</taxon>
        <taxon>Metazoa</taxon>
        <taxon>Ecdysozoa</taxon>
        <taxon>Arthropoda</taxon>
        <taxon>Hexapoda</taxon>
        <taxon>Insecta</taxon>
        <taxon>Pterygota</taxon>
        <taxon>Neoptera</taxon>
        <taxon>Endopterygota</taxon>
        <taxon>Diptera</taxon>
        <taxon>Brachycera</taxon>
        <taxon>Muscomorpha</taxon>
        <taxon>Ephydroidea</taxon>
        <taxon>Drosophilidae</taxon>
        <taxon>Drosophila</taxon>
        <taxon>Sophophora</taxon>
    </lineage>
</organism>
<dbReference type="SMR" id="B3LV22"/>
<dbReference type="InterPro" id="IPR051876">
    <property type="entry name" value="ODA-DC/CCD"/>
</dbReference>
<evidence type="ECO:0000313" key="5">
    <source>
        <dbReference type="Proteomes" id="UP000007801"/>
    </source>
</evidence>
<dbReference type="OrthoDB" id="6766775at2759"/>
<evidence type="ECO:0000259" key="3">
    <source>
        <dbReference type="Pfam" id="PF21773"/>
    </source>
</evidence>
<dbReference type="Pfam" id="PF21773">
    <property type="entry name" value="ODAD1_CC"/>
    <property type="match status" value="1"/>
</dbReference>
<reference evidence="4 5" key="1">
    <citation type="journal article" date="2007" name="Nature">
        <title>Evolution of genes and genomes on the Drosophila phylogeny.</title>
        <authorList>
            <consortium name="Drosophila 12 Genomes Consortium"/>
            <person name="Clark A.G."/>
            <person name="Eisen M.B."/>
            <person name="Smith D.R."/>
            <person name="Bergman C.M."/>
            <person name="Oliver B."/>
            <person name="Markow T.A."/>
            <person name="Kaufman T.C."/>
            <person name="Kellis M."/>
            <person name="Gelbart W."/>
            <person name="Iyer V.N."/>
            <person name="Pollard D.A."/>
            <person name="Sackton T.B."/>
            <person name="Larracuente A.M."/>
            <person name="Singh N.D."/>
            <person name="Abad J.P."/>
            <person name="Abt D.N."/>
            <person name="Adryan B."/>
            <person name="Aguade M."/>
            <person name="Akashi H."/>
            <person name="Anderson W.W."/>
            <person name="Aquadro C.F."/>
            <person name="Ardell D.H."/>
            <person name="Arguello R."/>
            <person name="Artieri C.G."/>
            <person name="Barbash D.A."/>
            <person name="Barker D."/>
            <person name="Barsanti P."/>
            <person name="Batterham P."/>
            <person name="Batzoglou S."/>
            <person name="Begun D."/>
            <person name="Bhutkar A."/>
            <person name="Blanco E."/>
            <person name="Bosak S.A."/>
            <person name="Bradley R.K."/>
            <person name="Brand A.D."/>
            <person name="Brent M.R."/>
            <person name="Brooks A.N."/>
            <person name="Brown R.H."/>
            <person name="Butlin R.K."/>
            <person name="Caggese C."/>
            <person name="Calvi B.R."/>
            <person name="Bernardo de Carvalho A."/>
            <person name="Caspi A."/>
            <person name="Castrezana S."/>
            <person name="Celniker S.E."/>
            <person name="Chang J.L."/>
            <person name="Chapple C."/>
            <person name="Chatterji S."/>
            <person name="Chinwalla A."/>
            <person name="Civetta A."/>
            <person name="Clifton S.W."/>
            <person name="Comeron J.M."/>
            <person name="Costello J.C."/>
            <person name="Coyne J.A."/>
            <person name="Daub J."/>
            <person name="David R.G."/>
            <person name="Delcher A.L."/>
            <person name="Delehaunty K."/>
            <person name="Do C.B."/>
            <person name="Ebling H."/>
            <person name="Edwards K."/>
            <person name="Eickbush T."/>
            <person name="Evans J.D."/>
            <person name="Filipski A."/>
            <person name="Findeiss S."/>
            <person name="Freyhult E."/>
            <person name="Fulton L."/>
            <person name="Fulton R."/>
            <person name="Garcia A.C."/>
            <person name="Gardiner A."/>
            <person name="Garfield D.A."/>
            <person name="Garvin B.E."/>
            <person name="Gibson G."/>
            <person name="Gilbert D."/>
            <person name="Gnerre S."/>
            <person name="Godfrey J."/>
            <person name="Good R."/>
            <person name="Gotea V."/>
            <person name="Gravely B."/>
            <person name="Greenberg A.J."/>
            <person name="Griffiths-Jones S."/>
            <person name="Gross S."/>
            <person name="Guigo R."/>
            <person name="Gustafson E.A."/>
            <person name="Haerty W."/>
            <person name="Hahn M.W."/>
            <person name="Halligan D.L."/>
            <person name="Halpern A.L."/>
            <person name="Halter G.M."/>
            <person name="Han M.V."/>
            <person name="Heger A."/>
            <person name="Hillier L."/>
            <person name="Hinrichs A.S."/>
            <person name="Holmes I."/>
            <person name="Hoskins R.A."/>
            <person name="Hubisz M.J."/>
            <person name="Hultmark D."/>
            <person name="Huntley M.A."/>
            <person name="Jaffe D.B."/>
            <person name="Jagadeeshan S."/>
            <person name="Jeck W.R."/>
            <person name="Johnson J."/>
            <person name="Jones C.D."/>
            <person name="Jordan W.C."/>
            <person name="Karpen G.H."/>
            <person name="Kataoka E."/>
            <person name="Keightley P.D."/>
            <person name="Kheradpour P."/>
            <person name="Kirkness E.F."/>
            <person name="Koerich L.B."/>
            <person name="Kristiansen K."/>
            <person name="Kudrna D."/>
            <person name="Kulathinal R.J."/>
            <person name="Kumar S."/>
            <person name="Kwok R."/>
            <person name="Lander E."/>
            <person name="Langley C.H."/>
            <person name="Lapoint R."/>
            <person name="Lazzaro B.P."/>
            <person name="Lee S.J."/>
            <person name="Levesque L."/>
            <person name="Li R."/>
            <person name="Lin C.F."/>
            <person name="Lin M.F."/>
            <person name="Lindblad-Toh K."/>
            <person name="Llopart A."/>
            <person name="Long M."/>
            <person name="Low L."/>
            <person name="Lozovsky E."/>
            <person name="Lu J."/>
            <person name="Luo M."/>
            <person name="Machado C.A."/>
            <person name="Makalowski W."/>
            <person name="Marzo M."/>
            <person name="Matsuda M."/>
            <person name="Matzkin L."/>
            <person name="McAllister B."/>
            <person name="McBride C.S."/>
            <person name="McKernan B."/>
            <person name="McKernan K."/>
            <person name="Mendez-Lago M."/>
            <person name="Minx P."/>
            <person name="Mollenhauer M.U."/>
            <person name="Montooth K."/>
            <person name="Mount S.M."/>
            <person name="Mu X."/>
            <person name="Myers E."/>
            <person name="Negre B."/>
            <person name="Newfeld S."/>
            <person name="Nielsen R."/>
            <person name="Noor M.A."/>
            <person name="O'Grady P."/>
            <person name="Pachter L."/>
            <person name="Papaceit M."/>
            <person name="Parisi M.J."/>
            <person name="Parisi M."/>
            <person name="Parts L."/>
            <person name="Pedersen J.S."/>
            <person name="Pesole G."/>
            <person name="Phillippy A.M."/>
            <person name="Ponting C.P."/>
            <person name="Pop M."/>
            <person name="Porcelli D."/>
            <person name="Powell J.R."/>
            <person name="Prohaska S."/>
            <person name="Pruitt K."/>
            <person name="Puig M."/>
            <person name="Quesneville H."/>
            <person name="Ram K.R."/>
            <person name="Rand D."/>
            <person name="Rasmussen M.D."/>
            <person name="Reed L.K."/>
            <person name="Reenan R."/>
            <person name="Reily A."/>
            <person name="Remington K.A."/>
            <person name="Rieger T.T."/>
            <person name="Ritchie M.G."/>
            <person name="Robin C."/>
            <person name="Rogers Y.H."/>
            <person name="Rohde C."/>
            <person name="Rozas J."/>
            <person name="Rubenfield M.J."/>
            <person name="Ruiz A."/>
            <person name="Russo S."/>
            <person name="Salzberg S.L."/>
            <person name="Sanchez-Gracia A."/>
            <person name="Saranga D.J."/>
            <person name="Sato H."/>
            <person name="Schaeffer S.W."/>
            <person name="Schatz M.C."/>
            <person name="Schlenke T."/>
            <person name="Schwartz R."/>
            <person name="Segarra C."/>
            <person name="Singh R.S."/>
            <person name="Sirot L."/>
            <person name="Sirota M."/>
            <person name="Sisneros N.B."/>
            <person name="Smith C.D."/>
            <person name="Smith T.F."/>
            <person name="Spieth J."/>
            <person name="Stage D.E."/>
            <person name="Stark A."/>
            <person name="Stephan W."/>
            <person name="Strausberg R.L."/>
            <person name="Strempel S."/>
            <person name="Sturgill D."/>
            <person name="Sutton G."/>
            <person name="Sutton G.G."/>
            <person name="Tao W."/>
            <person name="Teichmann S."/>
            <person name="Tobari Y.N."/>
            <person name="Tomimura Y."/>
            <person name="Tsolas J.M."/>
            <person name="Valente V.L."/>
            <person name="Venter E."/>
            <person name="Venter J.C."/>
            <person name="Vicario S."/>
            <person name="Vieira F.G."/>
            <person name="Vilella A.J."/>
            <person name="Villasante A."/>
            <person name="Walenz B."/>
            <person name="Wang J."/>
            <person name="Wasserman M."/>
            <person name="Watts T."/>
            <person name="Wilson D."/>
            <person name="Wilson R.K."/>
            <person name="Wing R.A."/>
            <person name="Wolfner M.F."/>
            <person name="Wong A."/>
            <person name="Wong G.K."/>
            <person name="Wu C.I."/>
            <person name="Wu G."/>
            <person name="Yamamoto D."/>
            <person name="Yang H.P."/>
            <person name="Yang S.P."/>
            <person name="Yorke J.A."/>
            <person name="Yoshida K."/>
            <person name="Zdobnov E."/>
            <person name="Zhang P."/>
            <person name="Zhang Y."/>
            <person name="Zimin A.V."/>
            <person name="Baldwin J."/>
            <person name="Abdouelleil A."/>
            <person name="Abdulkadir J."/>
            <person name="Abebe A."/>
            <person name="Abera B."/>
            <person name="Abreu J."/>
            <person name="Acer S.C."/>
            <person name="Aftuck L."/>
            <person name="Alexander A."/>
            <person name="An P."/>
            <person name="Anderson E."/>
            <person name="Anderson S."/>
            <person name="Arachi H."/>
            <person name="Azer M."/>
            <person name="Bachantsang P."/>
            <person name="Barry A."/>
            <person name="Bayul T."/>
            <person name="Berlin A."/>
            <person name="Bessette D."/>
            <person name="Bloom T."/>
            <person name="Blye J."/>
            <person name="Boguslavskiy L."/>
            <person name="Bonnet C."/>
            <person name="Boukhgalter B."/>
            <person name="Bourzgui I."/>
            <person name="Brown A."/>
            <person name="Cahill P."/>
            <person name="Channer S."/>
            <person name="Cheshatsang Y."/>
            <person name="Chuda L."/>
            <person name="Citroen M."/>
            <person name="Collymore A."/>
            <person name="Cooke P."/>
            <person name="Costello M."/>
            <person name="D'Aco K."/>
            <person name="Daza R."/>
            <person name="De Haan G."/>
            <person name="DeGray S."/>
            <person name="DeMaso C."/>
            <person name="Dhargay N."/>
            <person name="Dooley K."/>
            <person name="Dooley E."/>
            <person name="Doricent M."/>
            <person name="Dorje P."/>
            <person name="Dorjee K."/>
            <person name="Dupes A."/>
            <person name="Elong R."/>
            <person name="Falk J."/>
            <person name="Farina A."/>
            <person name="Faro S."/>
            <person name="Ferguson D."/>
            <person name="Fisher S."/>
            <person name="Foley C.D."/>
            <person name="Franke A."/>
            <person name="Friedrich D."/>
            <person name="Gadbois L."/>
            <person name="Gearin G."/>
            <person name="Gearin C.R."/>
            <person name="Giannoukos G."/>
            <person name="Goode T."/>
            <person name="Graham J."/>
            <person name="Grandbois E."/>
            <person name="Grewal S."/>
            <person name="Gyaltsen K."/>
            <person name="Hafez N."/>
            <person name="Hagos B."/>
            <person name="Hall J."/>
            <person name="Henson C."/>
            <person name="Hollinger A."/>
            <person name="Honan T."/>
            <person name="Huard M.D."/>
            <person name="Hughes L."/>
            <person name="Hurhula B."/>
            <person name="Husby M.E."/>
            <person name="Kamat A."/>
            <person name="Kanga B."/>
            <person name="Kashin S."/>
            <person name="Khazanovich D."/>
            <person name="Kisner P."/>
            <person name="Lance K."/>
            <person name="Lara M."/>
            <person name="Lee W."/>
            <person name="Lennon N."/>
            <person name="Letendre F."/>
            <person name="LeVine R."/>
            <person name="Lipovsky A."/>
            <person name="Liu X."/>
            <person name="Liu J."/>
            <person name="Liu S."/>
            <person name="Lokyitsang T."/>
            <person name="Lokyitsang Y."/>
            <person name="Lubonja R."/>
            <person name="Lui A."/>
            <person name="MacDonald P."/>
            <person name="Magnisalis V."/>
            <person name="Maru K."/>
            <person name="Matthews C."/>
            <person name="McCusker W."/>
            <person name="McDonough S."/>
            <person name="Mehta T."/>
            <person name="Meldrim J."/>
            <person name="Meneus L."/>
            <person name="Mihai O."/>
            <person name="Mihalev A."/>
            <person name="Mihova T."/>
            <person name="Mittelman R."/>
            <person name="Mlenga V."/>
            <person name="Montmayeur A."/>
            <person name="Mulrain L."/>
            <person name="Navidi A."/>
            <person name="Naylor J."/>
            <person name="Negash T."/>
            <person name="Nguyen T."/>
            <person name="Nguyen N."/>
            <person name="Nicol R."/>
            <person name="Norbu C."/>
            <person name="Norbu N."/>
            <person name="Novod N."/>
            <person name="O'Neill B."/>
            <person name="Osman S."/>
            <person name="Markiewicz E."/>
            <person name="Oyono O.L."/>
            <person name="Patti C."/>
            <person name="Phunkhang P."/>
            <person name="Pierre F."/>
            <person name="Priest M."/>
            <person name="Raghuraman S."/>
            <person name="Rege F."/>
            <person name="Reyes R."/>
            <person name="Rise C."/>
            <person name="Rogov P."/>
            <person name="Ross K."/>
            <person name="Ryan E."/>
            <person name="Settipalli S."/>
            <person name="Shea T."/>
            <person name="Sherpa N."/>
            <person name="Shi L."/>
            <person name="Shih D."/>
            <person name="Sparrow T."/>
            <person name="Spaulding J."/>
            <person name="Stalker J."/>
            <person name="Stange-Thomann N."/>
            <person name="Stavropoulos S."/>
            <person name="Stone C."/>
            <person name="Strader C."/>
            <person name="Tesfaye S."/>
            <person name="Thomson T."/>
            <person name="Thoulutsang Y."/>
            <person name="Thoulutsang D."/>
            <person name="Topham K."/>
            <person name="Topping I."/>
            <person name="Tsamla T."/>
            <person name="Vassiliev H."/>
            <person name="Vo A."/>
            <person name="Wangchuk T."/>
            <person name="Wangdi T."/>
            <person name="Weiand M."/>
            <person name="Wilkinson J."/>
            <person name="Wilson A."/>
            <person name="Yadav S."/>
            <person name="Young G."/>
            <person name="Yu Q."/>
            <person name="Zembek L."/>
            <person name="Zhong D."/>
            <person name="Zimmer A."/>
            <person name="Zwirko Z."/>
            <person name="Jaffe D.B."/>
            <person name="Alvarez P."/>
            <person name="Brockman W."/>
            <person name="Butler J."/>
            <person name="Chin C."/>
            <person name="Gnerre S."/>
            <person name="Grabherr M."/>
            <person name="Kleber M."/>
            <person name="Mauceli E."/>
            <person name="MacCallum I."/>
        </authorList>
    </citation>
    <scope>NUCLEOTIDE SEQUENCE [LARGE SCALE GENOMIC DNA]</scope>
    <source>
        <strain evidence="5">Tucson 14024-0371.13</strain>
    </source>
</reference>
<name>B3LV22_DROAN</name>